<reference evidence="3" key="1">
    <citation type="submission" date="2023-08" db="EMBL/GenBank/DDBJ databases">
        <title>Rhodospirillaceae gen. nov., a novel taxon isolated from the Yangtze River Yuezi River estuary sludge.</title>
        <authorList>
            <person name="Ruan L."/>
        </authorList>
    </citation>
    <scope>NUCLEOTIDE SEQUENCE [LARGE SCALE GENOMIC DNA]</scope>
    <source>
        <strain evidence="3">R-7</strain>
    </source>
</reference>
<dbReference type="RefSeq" id="WP_379956131.1">
    <property type="nucleotide sequence ID" value="NZ_JAUYVI010000004.1"/>
</dbReference>
<evidence type="ECO:0000256" key="1">
    <source>
        <dbReference type="SAM" id="Phobius"/>
    </source>
</evidence>
<evidence type="ECO:0000313" key="2">
    <source>
        <dbReference type="EMBL" id="MDQ7248649.1"/>
    </source>
</evidence>
<dbReference type="Proteomes" id="UP001230156">
    <property type="component" value="Unassembled WGS sequence"/>
</dbReference>
<protein>
    <submittedName>
        <fullName evidence="2">Uncharacterized protein</fullName>
    </submittedName>
</protein>
<evidence type="ECO:0000313" key="3">
    <source>
        <dbReference type="Proteomes" id="UP001230156"/>
    </source>
</evidence>
<dbReference type="EMBL" id="JAUYVI010000004">
    <property type="protein sequence ID" value="MDQ7248649.1"/>
    <property type="molecule type" value="Genomic_DNA"/>
</dbReference>
<organism evidence="2 3">
    <name type="scientific">Dongia sedimenti</name>
    <dbReference type="NCBI Taxonomy" id="3064282"/>
    <lineage>
        <taxon>Bacteria</taxon>
        <taxon>Pseudomonadati</taxon>
        <taxon>Pseudomonadota</taxon>
        <taxon>Alphaproteobacteria</taxon>
        <taxon>Rhodospirillales</taxon>
        <taxon>Dongiaceae</taxon>
        <taxon>Dongia</taxon>
    </lineage>
</organism>
<keyword evidence="1" id="KW-0812">Transmembrane</keyword>
<sequence>MALLGAALLFGAADMWLGVVQSYGAQAITMGRLWALISVRSMNLVEALITRHLWSPIWDLGIWPILVAPAWSFFAVLGFLFFVFGRPPVSER</sequence>
<keyword evidence="1" id="KW-1133">Transmembrane helix</keyword>
<keyword evidence="1" id="KW-0472">Membrane</keyword>
<feature type="transmembrane region" description="Helical" evidence="1">
    <location>
        <begin position="62"/>
        <end position="84"/>
    </location>
</feature>
<gene>
    <name evidence="2" type="ORF">Q8A70_13265</name>
</gene>
<proteinExistence type="predicted"/>
<accession>A0ABU0YLQ4</accession>
<comment type="caution">
    <text evidence="2">The sequence shown here is derived from an EMBL/GenBank/DDBJ whole genome shotgun (WGS) entry which is preliminary data.</text>
</comment>
<keyword evidence="3" id="KW-1185">Reference proteome</keyword>
<name>A0ABU0YLQ4_9PROT</name>